<comment type="caution">
    <text evidence="2">The sequence shown here is derived from an EMBL/GenBank/DDBJ whole genome shotgun (WGS) entry which is preliminary data.</text>
</comment>
<accession>A0AAV4WLD3</accession>
<organism evidence="2 3">
    <name type="scientific">Caerostris darwini</name>
    <dbReference type="NCBI Taxonomy" id="1538125"/>
    <lineage>
        <taxon>Eukaryota</taxon>
        <taxon>Metazoa</taxon>
        <taxon>Ecdysozoa</taxon>
        <taxon>Arthropoda</taxon>
        <taxon>Chelicerata</taxon>
        <taxon>Arachnida</taxon>
        <taxon>Araneae</taxon>
        <taxon>Araneomorphae</taxon>
        <taxon>Entelegynae</taxon>
        <taxon>Araneoidea</taxon>
        <taxon>Araneidae</taxon>
        <taxon>Caerostris</taxon>
    </lineage>
</organism>
<evidence type="ECO:0000313" key="3">
    <source>
        <dbReference type="Proteomes" id="UP001054837"/>
    </source>
</evidence>
<keyword evidence="3" id="KW-1185">Reference proteome</keyword>
<feature type="chain" id="PRO_5043495468" evidence="1">
    <location>
        <begin position="23"/>
        <end position="48"/>
    </location>
</feature>
<keyword evidence="1" id="KW-0732">Signal</keyword>
<protein>
    <submittedName>
        <fullName evidence="2">Uncharacterized protein</fullName>
    </submittedName>
</protein>
<dbReference type="EMBL" id="BPLQ01014807">
    <property type="protein sequence ID" value="GIY83336.1"/>
    <property type="molecule type" value="Genomic_DNA"/>
</dbReference>
<gene>
    <name evidence="2" type="ORF">CDAR_416681</name>
</gene>
<dbReference type="Proteomes" id="UP001054837">
    <property type="component" value="Unassembled WGS sequence"/>
</dbReference>
<reference evidence="2 3" key="1">
    <citation type="submission" date="2021-06" db="EMBL/GenBank/DDBJ databases">
        <title>Caerostris darwini draft genome.</title>
        <authorList>
            <person name="Kono N."/>
            <person name="Arakawa K."/>
        </authorList>
    </citation>
    <scope>NUCLEOTIDE SEQUENCE [LARGE SCALE GENOMIC DNA]</scope>
</reference>
<feature type="non-terminal residue" evidence="2">
    <location>
        <position position="48"/>
    </location>
</feature>
<name>A0AAV4WLD3_9ARAC</name>
<dbReference type="AlphaFoldDB" id="A0AAV4WLD3"/>
<evidence type="ECO:0000256" key="1">
    <source>
        <dbReference type="SAM" id="SignalP"/>
    </source>
</evidence>
<feature type="signal peptide" evidence="1">
    <location>
        <begin position="1"/>
        <end position="22"/>
    </location>
</feature>
<sequence length="48" mass="5710">MQLKDFWLLATLYGELARLAGARVLNPCCHPFRKRGWYETKRLLWSAE</sequence>
<proteinExistence type="predicted"/>
<evidence type="ECO:0000313" key="2">
    <source>
        <dbReference type="EMBL" id="GIY83336.1"/>
    </source>
</evidence>